<organism evidence="1 2">
    <name type="scientific">Prorocentrum cordatum</name>
    <dbReference type="NCBI Taxonomy" id="2364126"/>
    <lineage>
        <taxon>Eukaryota</taxon>
        <taxon>Sar</taxon>
        <taxon>Alveolata</taxon>
        <taxon>Dinophyceae</taxon>
        <taxon>Prorocentrales</taxon>
        <taxon>Prorocentraceae</taxon>
        <taxon>Prorocentrum</taxon>
    </lineage>
</organism>
<proteinExistence type="predicted"/>
<evidence type="ECO:0000313" key="1">
    <source>
        <dbReference type="EMBL" id="CAK0867725.1"/>
    </source>
</evidence>
<dbReference type="Proteomes" id="UP001189429">
    <property type="component" value="Unassembled WGS sequence"/>
</dbReference>
<accession>A0ABN9V4Z4</accession>
<keyword evidence="2" id="KW-1185">Reference proteome</keyword>
<reference evidence="1" key="1">
    <citation type="submission" date="2023-10" db="EMBL/GenBank/DDBJ databases">
        <authorList>
            <person name="Chen Y."/>
            <person name="Shah S."/>
            <person name="Dougan E. K."/>
            <person name="Thang M."/>
            <person name="Chan C."/>
        </authorList>
    </citation>
    <scope>NUCLEOTIDE SEQUENCE [LARGE SCALE GENOMIC DNA]</scope>
</reference>
<dbReference type="EMBL" id="CAUYUJ010016675">
    <property type="protein sequence ID" value="CAK0867725.1"/>
    <property type="molecule type" value="Genomic_DNA"/>
</dbReference>
<name>A0ABN9V4Z4_9DINO</name>
<sequence length="176" mass="19097">AESAAAFVQIRAHRSVDGVAPPPPPATFDAYAKKGQETGVVVSMLDKIINDIDMTTTEAETEEKDAQADYEVLMADAGAKRAADSKALTEKTMAKAHGEESLQNEEANKKDLSVQLMETTQVIGNLHAECDWLIKYFDVRKAARTEEIESLDKAKAVLSGADYSLLQTKRVALRGA</sequence>
<feature type="non-terminal residue" evidence="1">
    <location>
        <position position="1"/>
    </location>
</feature>
<evidence type="ECO:0000313" key="2">
    <source>
        <dbReference type="Proteomes" id="UP001189429"/>
    </source>
</evidence>
<comment type="caution">
    <text evidence="1">The sequence shown here is derived from an EMBL/GenBank/DDBJ whole genome shotgun (WGS) entry which is preliminary data.</text>
</comment>
<protein>
    <submittedName>
        <fullName evidence="1">Uncharacterized protein</fullName>
    </submittedName>
</protein>
<gene>
    <name evidence="1" type="ORF">PCOR1329_LOCUS54593</name>
</gene>